<dbReference type="Pfam" id="PF02585">
    <property type="entry name" value="PIG-L"/>
    <property type="match status" value="1"/>
</dbReference>
<dbReference type="PANTHER" id="PTHR12993:SF28">
    <property type="entry name" value="LMBE FAMILY PROTEIN"/>
    <property type="match status" value="1"/>
</dbReference>
<dbReference type="InterPro" id="IPR024078">
    <property type="entry name" value="LmbE-like_dom_sf"/>
</dbReference>
<name>A0A178MGC2_9CHLR</name>
<comment type="caution">
    <text evidence="1">The sequence shown here is derived from an EMBL/GenBank/DDBJ whole genome shotgun (WGS) entry which is preliminary data.</text>
</comment>
<organism evidence="1 2">
    <name type="scientific">Chloroflexus islandicus</name>
    <dbReference type="NCBI Taxonomy" id="1707952"/>
    <lineage>
        <taxon>Bacteria</taxon>
        <taxon>Bacillati</taxon>
        <taxon>Chloroflexota</taxon>
        <taxon>Chloroflexia</taxon>
        <taxon>Chloroflexales</taxon>
        <taxon>Chloroflexineae</taxon>
        <taxon>Chloroflexaceae</taxon>
        <taxon>Chloroflexus</taxon>
    </lineage>
</organism>
<dbReference type="EMBL" id="LWQS01000034">
    <property type="protein sequence ID" value="OAN47759.1"/>
    <property type="molecule type" value="Genomic_DNA"/>
</dbReference>
<dbReference type="GO" id="GO:0016811">
    <property type="term" value="F:hydrolase activity, acting on carbon-nitrogen (but not peptide) bonds, in linear amides"/>
    <property type="evidence" value="ECO:0007669"/>
    <property type="project" value="TreeGrafter"/>
</dbReference>
<dbReference type="AlphaFoldDB" id="A0A178MGC2"/>
<dbReference type="OrthoDB" id="9815144at2"/>
<evidence type="ECO:0000313" key="2">
    <source>
        <dbReference type="Proteomes" id="UP000078287"/>
    </source>
</evidence>
<dbReference type="RefSeq" id="WP_066783334.1">
    <property type="nucleotide sequence ID" value="NZ_LWQS01000034.1"/>
</dbReference>
<proteinExistence type="predicted"/>
<dbReference type="SUPFAM" id="SSF102588">
    <property type="entry name" value="LmbE-like"/>
    <property type="match status" value="1"/>
</dbReference>
<sequence length="234" mass="25846">MHVQPEPILVIAAHADDIEFAAAGTIAGWAAAGHPITYCIVTDGSAGSNEPGIDLAALVARRQAEQRAAAAVLGVHDVRFLGYRDGVLQPTLELRRELTRLIREVRPFRVLCQDPTLVFAGSTYINHPDHRAAGEAAIYAVFPSAETRPIFPELLAEGYEPHKVRELYLMFPPAPDLYLDISDRIEQKIESLLCHRSQLGPEVADWVRKWDAENGAKIGTAYAEAFRVMRLVDN</sequence>
<dbReference type="Proteomes" id="UP000078287">
    <property type="component" value="Unassembled WGS sequence"/>
</dbReference>
<dbReference type="STRING" id="1707952.A6A03_08965"/>
<keyword evidence="2" id="KW-1185">Reference proteome</keyword>
<dbReference type="InterPro" id="IPR003737">
    <property type="entry name" value="GlcNAc_PI_deacetylase-related"/>
</dbReference>
<dbReference type="PANTHER" id="PTHR12993">
    <property type="entry name" value="N-ACETYLGLUCOSAMINYL-PHOSPHATIDYLINOSITOL DE-N-ACETYLASE-RELATED"/>
    <property type="match status" value="1"/>
</dbReference>
<accession>A0A178MGC2</accession>
<dbReference type="Gene3D" id="3.40.50.10320">
    <property type="entry name" value="LmbE-like"/>
    <property type="match status" value="1"/>
</dbReference>
<evidence type="ECO:0000313" key="1">
    <source>
        <dbReference type="EMBL" id="OAN47759.1"/>
    </source>
</evidence>
<reference evidence="1 2" key="1">
    <citation type="submission" date="2016-04" db="EMBL/GenBank/DDBJ databases">
        <title>Chloroflexus islandicus sp. nov., a thermophilic filamentous anoxygenic phototrophic bacterium from geyser Strokkur (Iceland).</title>
        <authorList>
            <person name="Gaisin V.A."/>
            <person name="Kalashnikov A.M."/>
            <person name="Sukhacheva M.V."/>
            <person name="Grouzdev D.S."/>
            <person name="Ivanov T.M."/>
            <person name="Kuznetsov B."/>
            <person name="Gorlenko V.M."/>
        </authorList>
    </citation>
    <scope>NUCLEOTIDE SEQUENCE [LARGE SCALE GENOMIC DNA]</scope>
    <source>
        <strain evidence="2">isl-2</strain>
    </source>
</reference>
<protein>
    <submittedName>
        <fullName evidence="1">GlcNAc-PI de-N-acetylase</fullName>
    </submittedName>
</protein>
<gene>
    <name evidence="1" type="ORF">A6A03_08965</name>
</gene>